<reference evidence="5" key="1">
    <citation type="submission" date="2016-10" db="EMBL/GenBank/DDBJ databases">
        <authorList>
            <person name="Varghese N."/>
            <person name="Submissions S."/>
        </authorList>
    </citation>
    <scope>NUCLEOTIDE SEQUENCE [LARGE SCALE GENOMIC DNA]</scope>
    <source>
        <strain evidence="5">DSM 8987</strain>
    </source>
</reference>
<dbReference type="GO" id="GO:0006633">
    <property type="term" value="P:fatty acid biosynthetic process"/>
    <property type="evidence" value="ECO:0007669"/>
    <property type="project" value="InterPro"/>
</dbReference>
<dbReference type="Proteomes" id="UP000243205">
    <property type="component" value="Unassembled WGS sequence"/>
</dbReference>
<proteinExistence type="predicted"/>
<dbReference type="Pfam" id="PF04336">
    <property type="entry name" value="ACP_PD"/>
    <property type="match status" value="1"/>
</dbReference>
<evidence type="ECO:0000256" key="3">
    <source>
        <dbReference type="ARBA" id="ARBA00023098"/>
    </source>
</evidence>
<evidence type="ECO:0000256" key="1">
    <source>
        <dbReference type="ARBA" id="ARBA00022516"/>
    </source>
</evidence>
<protein>
    <submittedName>
        <fullName evidence="4">Acyl carrier protein phosphodiesterase</fullName>
    </submittedName>
</protein>
<keyword evidence="2" id="KW-0378">Hydrolase</keyword>
<dbReference type="InterPro" id="IPR007431">
    <property type="entry name" value="ACP_PD"/>
</dbReference>
<evidence type="ECO:0000256" key="2">
    <source>
        <dbReference type="ARBA" id="ARBA00022801"/>
    </source>
</evidence>
<accession>A0A1G7DJN9</accession>
<organism evidence="4 5">
    <name type="scientific">Desulfuromonas thiophila</name>
    <dbReference type="NCBI Taxonomy" id="57664"/>
    <lineage>
        <taxon>Bacteria</taxon>
        <taxon>Pseudomonadati</taxon>
        <taxon>Thermodesulfobacteriota</taxon>
        <taxon>Desulfuromonadia</taxon>
        <taxon>Desulfuromonadales</taxon>
        <taxon>Desulfuromonadaceae</taxon>
        <taxon>Desulfuromonas</taxon>
    </lineage>
</organism>
<dbReference type="EMBL" id="FNAQ01000014">
    <property type="protein sequence ID" value="SDE51722.1"/>
    <property type="molecule type" value="Genomic_DNA"/>
</dbReference>
<gene>
    <name evidence="4" type="ORF">SAMN05661003_11421</name>
</gene>
<sequence>MNDLLHLLFSHPEPDHYIGSLVADFVKGPLSPQLPYPPGVLAGMRRHRRVDSLAENHPLFRHSCQQLDARYGRYRGILVDLFYDHIAAHHWPALHPQPLDQFATTINRLLQQPRPLPPAFAAQLPRRLAANWLLAYREPVGIQRALQAIARRARQPNPLADGFDQLHRHHSALEHDCLAFIPQMQTLLAQEPA</sequence>
<dbReference type="RefSeq" id="WP_092079564.1">
    <property type="nucleotide sequence ID" value="NZ_CALFZY010000036.1"/>
</dbReference>
<keyword evidence="3" id="KW-0443">Lipid metabolism</keyword>
<evidence type="ECO:0000313" key="5">
    <source>
        <dbReference type="Proteomes" id="UP000243205"/>
    </source>
</evidence>
<keyword evidence="5" id="KW-1185">Reference proteome</keyword>
<evidence type="ECO:0000313" key="4">
    <source>
        <dbReference type="EMBL" id="SDE51722.1"/>
    </source>
</evidence>
<keyword evidence="1" id="KW-0444">Lipid biosynthesis</keyword>
<name>A0A1G7DJN9_9BACT</name>
<dbReference type="OrthoDB" id="8442777at2"/>
<dbReference type="PANTHER" id="PTHR38764:SF1">
    <property type="entry name" value="ACYL CARRIER PROTEIN PHOSPHODIESTERASE"/>
    <property type="match status" value="1"/>
</dbReference>
<dbReference type="AlphaFoldDB" id="A0A1G7DJN9"/>
<dbReference type="GO" id="GO:0008770">
    <property type="term" value="F:[acyl-carrier-protein] phosphodiesterase activity"/>
    <property type="evidence" value="ECO:0007669"/>
    <property type="project" value="InterPro"/>
</dbReference>
<dbReference type="PANTHER" id="PTHR38764">
    <property type="entry name" value="ACYL CARRIER PROTEIN PHOSPHODIESTERASE"/>
    <property type="match status" value="1"/>
</dbReference>
<dbReference type="STRING" id="57664.SAMN05661003_11421"/>
<dbReference type="PIRSF" id="PIRSF011489">
    <property type="entry name" value="DUF479"/>
    <property type="match status" value="1"/>
</dbReference>